<accession>A0A8T2UAI8</accession>
<evidence type="ECO:0000313" key="16">
    <source>
        <dbReference type="Proteomes" id="UP000825935"/>
    </source>
</evidence>
<feature type="transmembrane region" description="Helical" evidence="13">
    <location>
        <begin position="574"/>
        <end position="604"/>
    </location>
</feature>
<dbReference type="EMBL" id="CM035413">
    <property type="protein sequence ID" value="KAH7431708.1"/>
    <property type="molecule type" value="Genomic_DNA"/>
</dbReference>
<evidence type="ECO:0000256" key="2">
    <source>
        <dbReference type="ARBA" id="ARBA00007931"/>
    </source>
</evidence>
<evidence type="ECO:0000256" key="5">
    <source>
        <dbReference type="ARBA" id="ARBA00022670"/>
    </source>
</evidence>
<evidence type="ECO:0000256" key="12">
    <source>
        <dbReference type="SAM" id="MobiDB-lite"/>
    </source>
</evidence>
<evidence type="ECO:0000256" key="8">
    <source>
        <dbReference type="ARBA" id="ARBA00022946"/>
    </source>
</evidence>
<feature type="transmembrane region" description="Helical" evidence="13">
    <location>
        <begin position="535"/>
        <end position="554"/>
    </location>
</feature>
<keyword evidence="5" id="KW-0645">Protease</keyword>
<dbReference type="GO" id="GO:0008237">
    <property type="term" value="F:metallopeptidase activity"/>
    <property type="evidence" value="ECO:0007669"/>
    <property type="project" value="UniProtKB-KW"/>
</dbReference>
<dbReference type="GO" id="GO:0031969">
    <property type="term" value="C:chloroplast membrane"/>
    <property type="evidence" value="ECO:0007669"/>
    <property type="project" value="UniProtKB-SubCell"/>
</dbReference>
<feature type="compositionally biased region" description="Basic and acidic residues" evidence="12">
    <location>
        <begin position="161"/>
        <end position="176"/>
    </location>
</feature>
<dbReference type="OMA" id="TQFKSIC"/>
<feature type="transmembrane region" description="Helical" evidence="13">
    <location>
        <begin position="349"/>
        <end position="371"/>
    </location>
</feature>
<name>A0A8T2UAI8_CERRI</name>
<keyword evidence="7" id="KW-0378">Hydrolase</keyword>
<comment type="similarity">
    <text evidence="2">Belongs to the peptidase M50B family.</text>
</comment>
<evidence type="ECO:0000313" key="15">
    <source>
        <dbReference type="EMBL" id="KAH7431708.1"/>
    </source>
</evidence>
<dbReference type="InterPro" id="IPR008915">
    <property type="entry name" value="Peptidase_M50"/>
</dbReference>
<keyword evidence="10" id="KW-0482">Metalloprotease</keyword>
<keyword evidence="4" id="KW-0934">Plastid</keyword>
<evidence type="ECO:0000256" key="9">
    <source>
        <dbReference type="ARBA" id="ARBA00022989"/>
    </source>
</evidence>
<dbReference type="GO" id="GO:0006508">
    <property type="term" value="P:proteolysis"/>
    <property type="evidence" value="ECO:0007669"/>
    <property type="project" value="UniProtKB-KW"/>
</dbReference>
<protein>
    <recommendedName>
        <fullName evidence="14">Peptidase M50 domain-containing protein</fullName>
    </recommendedName>
</protein>
<gene>
    <name evidence="15" type="ORF">KP509_08G062200</name>
</gene>
<feature type="region of interest" description="Disordered" evidence="12">
    <location>
        <begin position="185"/>
        <end position="230"/>
    </location>
</feature>
<keyword evidence="3" id="KW-0150">Chloroplast</keyword>
<proteinExistence type="inferred from homology"/>
<evidence type="ECO:0000256" key="13">
    <source>
        <dbReference type="SAM" id="Phobius"/>
    </source>
</evidence>
<evidence type="ECO:0000259" key="14">
    <source>
        <dbReference type="Pfam" id="PF02163"/>
    </source>
</evidence>
<dbReference type="OrthoDB" id="195057at2759"/>
<dbReference type="PANTHER" id="PTHR31412">
    <property type="entry name" value="ZINC METALLOPROTEASE EGY1"/>
    <property type="match status" value="1"/>
</dbReference>
<evidence type="ECO:0000256" key="7">
    <source>
        <dbReference type="ARBA" id="ARBA00022801"/>
    </source>
</evidence>
<keyword evidence="9 13" id="KW-1133">Transmembrane helix</keyword>
<feature type="transmembrane region" description="Helical" evidence="13">
    <location>
        <begin position="625"/>
        <end position="643"/>
    </location>
</feature>
<feature type="region of interest" description="Disordered" evidence="12">
    <location>
        <begin position="161"/>
        <end position="180"/>
    </location>
</feature>
<evidence type="ECO:0000256" key="10">
    <source>
        <dbReference type="ARBA" id="ARBA00023049"/>
    </source>
</evidence>
<sequence>MRFSLHHDSTRDNFGWQLASHNTAQYDQLGRQQKQQTATPLWSISLRSKLSILSMDASAGSSFLIRASPLQKPSKNVEAELCFHPLSSFVPLCTPTYGLRSSDFYISVETSSRNICWLALRNPIRNFACSYHHLHRLSQVYPLRRKSIGFSATCELPVKSTGRDSFRGTKGKESRGRYQNTVTCYATGQEDDHENGKSTSVATEEPEDAEPKASSLPAEQQAERDRLPEPSNVQMDAFKLLDLLGPEKVDPEDVKLLKEKVFGYSTFWVTGQEPFGDLGAGILFLGNLRGKREEVFAKLQRQLREVTGSKYNLFMVEEPNSEGPDPRGGPRVSFVLLRKEASEPKDTTLWQFVIAFVLFVITAGSCLELGIASQLSKLPPEVVRYFTNPEVGEPPDLNTLVPYVEAAMPLTYGVLGVQLFHEVGHFLAAARKKVKMGIPYFIPNITLGSFGAITQFRSILPDRMAKFDISLAGPLAGGLLSLAMLGVGLLLSTSPEAASDLVQVPSMLFQGSLLLGYLSRTVLGYNAMHAATVSIHPLVLAGWCGLTTTAFNLLPVGCLDGGRAMQAAFGKSALTGFALGTYLLLGLGVLGGPLSLPWGLYILICQRDPEKPCLNDVTEVGSFRQGVFAVTLIFVVLTLLPLWDGLADDLGIGLGSPLI</sequence>
<dbReference type="PANTHER" id="PTHR31412:SF0">
    <property type="entry name" value="ZINC METALLOPROTEASE EGY1, CHLOROPLASTIC-RELATED"/>
    <property type="match status" value="1"/>
</dbReference>
<evidence type="ECO:0000256" key="3">
    <source>
        <dbReference type="ARBA" id="ARBA00022528"/>
    </source>
</evidence>
<dbReference type="AlphaFoldDB" id="A0A8T2UAI8"/>
<keyword evidence="11 13" id="KW-0472">Membrane</keyword>
<feature type="transmembrane region" description="Helical" evidence="13">
    <location>
        <begin position="471"/>
        <end position="492"/>
    </location>
</feature>
<evidence type="ECO:0000256" key="6">
    <source>
        <dbReference type="ARBA" id="ARBA00022692"/>
    </source>
</evidence>
<feature type="domain" description="Peptidase M50" evidence="14">
    <location>
        <begin position="413"/>
        <end position="570"/>
    </location>
</feature>
<organism evidence="15 16">
    <name type="scientific">Ceratopteris richardii</name>
    <name type="common">Triangle waterfern</name>
    <dbReference type="NCBI Taxonomy" id="49495"/>
    <lineage>
        <taxon>Eukaryota</taxon>
        <taxon>Viridiplantae</taxon>
        <taxon>Streptophyta</taxon>
        <taxon>Embryophyta</taxon>
        <taxon>Tracheophyta</taxon>
        <taxon>Polypodiopsida</taxon>
        <taxon>Polypodiidae</taxon>
        <taxon>Polypodiales</taxon>
        <taxon>Pteridineae</taxon>
        <taxon>Pteridaceae</taxon>
        <taxon>Parkerioideae</taxon>
        <taxon>Ceratopteris</taxon>
    </lineage>
</organism>
<evidence type="ECO:0000256" key="11">
    <source>
        <dbReference type="ARBA" id="ARBA00023136"/>
    </source>
</evidence>
<evidence type="ECO:0000256" key="4">
    <source>
        <dbReference type="ARBA" id="ARBA00022640"/>
    </source>
</evidence>
<dbReference type="InterPro" id="IPR044838">
    <property type="entry name" value="EGY1-like"/>
</dbReference>
<comment type="caution">
    <text evidence="15">The sequence shown here is derived from an EMBL/GenBank/DDBJ whole genome shotgun (WGS) entry which is preliminary data.</text>
</comment>
<evidence type="ECO:0000256" key="1">
    <source>
        <dbReference type="ARBA" id="ARBA00004508"/>
    </source>
</evidence>
<keyword evidence="6 13" id="KW-0812">Transmembrane</keyword>
<dbReference type="CDD" id="cd06160">
    <property type="entry name" value="S2P-M50_like_2"/>
    <property type="match status" value="1"/>
</dbReference>
<dbReference type="Pfam" id="PF02163">
    <property type="entry name" value="Peptidase_M50"/>
    <property type="match status" value="1"/>
</dbReference>
<keyword evidence="8" id="KW-0809">Transit peptide</keyword>
<keyword evidence="16" id="KW-1185">Reference proteome</keyword>
<dbReference type="Proteomes" id="UP000825935">
    <property type="component" value="Chromosome 8"/>
</dbReference>
<comment type="subcellular location">
    <subcellularLocation>
        <location evidence="1">Plastid</location>
        <location evidence="1">Chloroplast membrane</location>
        <topology evidence="1">Multi-pass membrane protein</topology>
    </subcellularLocation>
</comment>
<reference evidence="15" key="1">
    <citation type="submission" date="2021-08" db="EMBL/GenBank/DDBJ databases">
        <title>WGS assembly of Ceratopteris richardii.</title>
        <authorList>
            <person name="Marchant D.B."/>
            <person name="Chen G."/>
            <person name="Jenkins J."/>
            <person name="Shu S."/>
            <person name="Leebens-Mack J."/>
            <person name="Grimwood J."/>
            <person name="Schmutz J."/>
            <person name="Soltis P."/>
            <person name="Soltis D."/>
            <person name="Chen Z.-H."/>
        </authorList>
    </citation>
    <scope>NUCLEOTIDE SEQUENCE</scope>
    <source>
        <strain evidence="15">Whitten #5841</strain>
        <tissue evidence="15">Leaf</tissue>
    </source>
</reference>